<dbReference type="InterPro" id="IPR008928">
    <property type="entry name" value="6-hairpin_glycosidase_sf"/>
</dbReference>
<dbReference type="Pfam" id="PF13439">
    <property type="entry name" value="Glyco_transf_4"/>
    <property type="match status" value="1"/>
</dbReference>
<accession>A0A9X2L7T9</accession>
<feature type="domain" description="Glycosyltransferase subfamily 4-like N-terminal" evidence="2">
    <location>
        <begin position="70"/>
        <end position="176"/>
    </location>
</feature>
<feature type="domain" description="Glycosyl transferase family 1" evidence="1">
    <location>
        <begin position="187"/>
        <end position="363"/>
    </location>
</feature>
<reference evidence="3" key="1">
    <citation type="submission" date="2022-07" db="EMBL/GenBank/DDBJ databases">
        <title>Parvularcula maris sp. nov., an algicidal bacterium isolated from seawater.</title>
        <authorList>
            <person name="Li F."/>
        </authorList>
    </citation>
    <scope>NUCLEOTIDE SEQUENCE</scope>
    <source>
        <strain evidence="3">BGMRC 0090</strain>
    </source>
</reference>
<dbReference type="Proteomes" id="UP001142610">
    <property type="component" value="Unassembled WGS sequence"/>
</dbReference>
<comment type="caution">
    <text evidence="3">The sequence shown here is derived from an EMBL/GenBank/DDBJ whole genome shotgun (WGS) entry which is preliminary data.</text>
</comment>
<organism evidence="3 4">
    <name type="scientific">Parvularcula maris</name>
    <dbReference type="NCBI Taxonomy" id="2965077"/>
    <lineage>
        <taxon>Bacteria</taxon>
        <taxon>Pseudomonadati</taxon>
        <taxon>Pseudomonadota</taxon>
        <taxon>Alphaproteobacteria</taxon>
        <taxon>Parvularculales</taxon>
        <taxon>Parvularculaceae</taxon>
        <taxon>Parvularcula</taxon>
    </lineage>
</organism>
<protein>
    <submittedName>
        <fullName evidence="3">Glycosyltransferase family 4 protein</fullName>
    </submittedName>
</protein>
<dbReference type="GO" id="GO:0016757">
    <property type="term" value="F:glycosyltransferase activity"/>
    <property type="evidence" value="ECO:0007669"/>
    <property type="project" value="InterPro"/>
</dbReference>
<evidence type="ECO:0000313" key="3">
    <source>
        <dbReference type="EMBL" id="MCQ8184670.1"/>
    </source>
</evidence>
<dbReference type="PANTHER" id="PTHR12526:SF572">
    <property type="entry name" value="BLL5144 PROTEIN"/>
    <property type="match status" value="1"/>
</dbReference>
<dbReference type="RefSeq" id="WP_256618519.1">
    <property type="nucleotide sequence ID" value="NZ_JANIBC010000002.1"/>
</dbReference>
<dbReference type="EMBL" id="JANIBC010000002">
    <property type="protein sequence ID" value="MCQ8184670.1"/>
    <property type="molecule type" value="Genomic_DNA"/>
</dbReference>
<dbReference type="PANTHER" id="PTHR12526">
    <property type="entry name" value="GLYCOSYLTRANSFERASE"/>
    <property type="match status" value="1"/>
</dbReference>
<evidence type="ECO:0000259" key="1">
    <source>
        <dbReference type="Pfam" id="PF00534"/>
    </source>
</evidence>
<dbReference type="Gene3D" id="3.40.50.2000">
    <property type="entry name" value="Glycogen Phosphorylase B"/>
    <property type="match status" value="2"/>
</dbReference>
<gene>
    <name evidence="3" type="ORF">NOG11_04650</name>
</gene>
<dbReference type="SUPFAM" id="SSF53756">
    <property type="entry name" value="UDP-Glycosyltransferase/glycogen phosphorylase"/>
    <property type="match status" value="1"/>
</dbReference>
<dbReference type="Pfam" id="PF00534">
    <property type="entry name" value="Glycos_transf_1"/>
    <property type="match status" value="1"/>
</dbReference>
<proteinExistence type="predicted"/>
<dbReference type="AlphaFoldDB" id="A0A9X2L7T9"/>
<sequence length="769" mass="85167">MSFTPATNLSAASSEALTVAYVSTLPPRQCGLATFCTALEDAVSRAARSYSVPVPVLESNLAPDGPSIVRDDVDSYIKAAQQLNQLPVDIVCIQHEFGIFGGASGSLLGRFLSTLDKPVISILHTILPDPSEDQRRAMDAVIAGSAKLVTMSQKGRRFLKEVYGVPEEKIVLIEHGFYRRTATDPEAQKKQVGLGGKKVLLTFGLVSAGKGIETAISALPDIVKLHPDLVYVIAGATHPAVLRDEGERYRDSLVQLAEELGVVEHLHFVNRFMEDGELLDWLSLADVYVTPYPNLRQITSGTLSFAFGNGVPVVSTPYWHAEELLADGRGCLVPPHDPEAMASAITGLLSDDEKRLAMADRARAYADAFTWEATGHRYAELMQKVSSDWRSRRKLHFVDFSRNAPAASIELPFAHLSRLNDGVGIAQHAVHKIPDRRHGYCTDDCARMLMVVAPATGRSETPPAAARSAYTCAAFLEHAWNEEEVRFRNFMSYDRNWLDQGGSDDSNGRALWALGLTSARAGDEGLRAWAENAYLRARPLRENLQSPRSLAFAVLAEHERRRVYGPDGDDPFLRLGKHLMHQRGEIAARQPDWVWFETALSYDNARLPQGLLLAAEVMKREDWMEEGLKTLRWLCELQWKGDFFNFIGTRNFGQDYTAFHKIDEQPIEAAALVDAAVAAYRFSRDESWADIAEQAYAWFLGQNRLRLPLADMSDGSCLDGLHAERGNQNCGAESTLALHQASLSIRDLRRLTLNEQSDHLEQVAGGQTI</sequence>
<evidence type="ECO:0000313" key="4">
    <source>
        <dbReference type="Proteomes" id="UP001142610"/>
    </source>
</evidence>
<dbReference type="CDD" id="cd03822">
    <property type="entry name" value="GT4_mannosyltransferase-like"/>
    <property type="match status" value="1"/>
</dbReference>
<dbReference type="InterPro" id="IPR028098">
    <property type="entry name" value="Glyco_trans_4-like_N"/>
</dbReference>
<dbReference type="SUPFAM" id="SSF48208">
    <property type="entry name" value="Six-hairpin glycosidases"/>
    <property type="match status" value="1"/>
</dbReference>
<dbReference type="InterPro" id="IPR001296">
    <property type="entry name" value="Glyco_trans_1"/>
</dbReference>
<name>A0A9X2L7T9_9PROT</name>
<dbReference type="GO" id="GO:0005975">
    <property type="term" value="P:carbohydrate metabolic process"/>
    <property type="evidence" value="ECO:0007669"/>
    <property type="project" value="InterPro"/>
</dbReference>
<keyword evidence="4" id="KW-1185">Reference proteome</keyword>
<evidence type="ECO:0000259" key="2">
    <source>
        <dbReference type="Pfam" id="PF13439"/>
    </source>
</evidence>